<dbReference type="Proteomes" id="UP000199545">
    <property type="component" value="Unassembled WGS sequence"/>
</dbReference>
<dbReference type="InterPro" id="IPR003454">
    <property type="entry name" value="MOase_MmoB_DmpM"/>
</dbReference>
<evidence type="ECO:0000313" key="2">
    <source>
        <dbReference type="EMBL" id="SFJ02246.1"/>
    </source>
</evidence>
<dbReference type="Gene3D" id="3.90.56.10">
    <property type="entry name" value="Monooxygenase component MmoB/DmpM"/>
    <property type="match status" value="1"/>
</dbReference>
<dbReference type="AlphaFoldDB" id="A0A1I3N022"/>
<sequence>MDKEEVKLVGPIVRDPDMADALIAVIEEDNPGTEVIIDDRGGYVRIHTPWRCRITRRTLEEVLGRSITLSQIEPELVSFAGRMRYVGDDEIIFFLERED</sequence>
<proteinExistence type="inferred from homology"/>
<dbReference type="STRING" id="46223.SAMN05421852_103262"/>
<keyword evidence="2" id="KW-0560">Oxidoreductase</keyword>
<dbReference type="GO" id="GO:0004497">
    <property type="term" value="F:monooxygenase activity"/>
    <property type="evidence" value="ECO:0007669"/>
    <property type="project" value="UniProtKB-KW"/>
</dbReference>
<comment type="similarity">
    <text evidence="1">Belongs to the TmoD/XamoD family.</text>
</comment>
<dbReference type="InterPro" id="IPR036889">
    <property type="entry name" value="mOase_MmoB_DmpM_sf"/>
</dbReference>
<evidence type="ECO:0000256" key="1">
    <source>
        <dbReference type="ARBA" id="ARBA00006313"/>
    </source>
</evidence>
<evidence type="ECO:0000313" key="3">
    <source>
        <dbReference type="Proteomes" id="UP000199545"/>
    </source>
</evidence>
<keyword evidence="3" id="KW-1185">Reference proteome</keyword>
<keyword evidence="2" id="KW-0503">Monooxygenase</keyword>
<dbReference type="SUPFAM" id="SSF56029">
    <property type="entry name" value="Monooxygenase (hydroxylase) regulatory protein"/>
    <property type="match status" value="1"/>
</dbReference>
<accession>A0A1I3N022</accession>
<dbReference type="OrthoDB" id="9805636at2"/>
<gene>
    <name evidence="2" type="ORF">SAMN05421852_103262</name>
</gene>
<organism evidence="2 3">
    <name type="scientific">Thermoflavimicrobium dichotomicum</name>
    <dbReference type="NCBI Taxonomy" id="46223"/>
    <lineage>
        <taxon>Bacteria</taxon>
        <taxon>Bacillati</taxon>
        <taxon>Bacillota</taxon>
        <taxon>Bacilli</taxon>
        <taxon>Bacillales</taxon>
        <taxon>Thermoactinomycetaceae</taxon>
        <taxon>Thermoflavimicrobium</taxon>
    </lineage>
</organism>
<name>A0A1I3N022_9BACL</name>
<dbReference type="RefSeq" id="WP_093228674.1">
    <property type="nucleotide sequence ID" value="NZ_FORR01000003.1"/>
</dbReference>
<dbReference type="EMBL" id="FORR01000003">
    <property type="protein sequence ID" value="SFJ02246.1"/>
    <property type="molecule type" value="Genomic_DNA"/>
</dbReference>
<reference evidence="2 3" key="1">
    <citation type="submission" date="2016-10" db="EMBL/GenBank/DDBJ databases">
        <authorList>
            <person name="de Groot N.N."/>
        </authorList>
    </citation>
    <scope>NUCLEOTIDE SEQUENCE [LARGE SCALE GENOMIC DNA]</scope>
    <source>
        <strain evidence="2 3">DSM 44778</strain>
    </source>
</reference>
<dbReference type="Pfam" id="PF02406">
    <property type="entry name" value="MmoB_DmpM"/>
    <property type="match status" value="1"/>
</dbReference>
<protein>
    <submittedName>
        <fullName evidence="2">Toluene monooxygenase system protein D</fullName>
    </submittedName>
</protein>